<dbReference type="RefSeq" id="WP_113031059.1">
    <property type="nucleotide sequence ID" value="NZ_QMFB01000005.1"/>
</dbReference>
<gene>
    <name evidence="1" type="ORF">DQG23_11925</name>
</gene>
<proteinExistence type="predicted"/>
<protein>
    <recommendedName>
        <fullName evidence="3">DNA mismatch repair protein</fullName>
    </recommendedName>
</protein>
<organism evidence="1 2">
    <name type="scientific">Paenibacillus contaminans</name>
    <dbReference type="NCBI Taxonomy" id="450362"/>
    <lineage>
        <taxon>Bacteria</taxon>
        <taxon>Bacillati</taxon>
        <taxon>Bacillota</taxon>
        <taxon>Bacilli</taxon>
        <taxon>Bacillales</taxon>
        <taxon>Paenibacillaceae</taxon>
        <taxon>Paenibacillus</taxon>
    </lineage>
</organism>
<comment type="caution">
    <text evidence="1">The sequence shown here is derived from an EMBL/GenBank/DDBJ whole genome shotgun (WGS) entry which is preliminary data.</text>
</comment>
<name>A0A329MNA9_9BACL</name>
<sequence length="192" mass="22030">MSGSLKSFQPKEPLHLVTKHQAIDAGLDYLHGAGADFICKVCIPSGGSCCTGCSFLNNGVGCQQRNTSCTAWLCGFLKYIFYEAGLITEWESFWDQVPGQQFREDTTPPSFVVDRMLESPKIRFLSEAFAEDLKEQIAINYPYWVLEIKETLDRYVDMLMDYTDPEIKRKIEKKLRYVLKDFKNLQLALEML</sequence>
<evidence type="ECO:0000313" key="1">
    <source>
        <dbReference type="EMBL" id="RAV21355.1"/>
    </source>
</evidence>
<evidence type="ECO:0000313" key="2">
    <source>
        <dbReference type="Proteomes" id="UP000250369"/>
    </source>
</evidence>
<evidence type="ECO:0008006" key="3">
    <source>
        <dbReference type="Google" id="ProtNLM"/>
    </source>
</evidence>
<dbReference type="EMBL" id="QMFB01000005">
    <property type="protein sequence ID" value="RAV21355.1"/>
    <property type="molecule type" value="Genomic_DNA"/>
</dbReference>
<dbReference type="AlphaFoldDB" id="A0A329MNA9"/>
<accession>A0A329MNA9</accession>
<keyword evidence="2" id="KW-1185">Reference proteome</keyword>
<dbReference type="Proteomes" id="UP000250369">
    <property type="component" value="Unassembled WGS sequence"/>
</dbReference>
<reference evidence="1 2" key="1">
    <citation type="journal article" date="2009" name="Int. J. Syst. Evol. Microbiol.">
        <title>Paenibacillus contaminans sp. nov., isolated from a contaminated laboratory plate.</title>
        <authorList>
            <person name="Chou J.H."/>
            <person name="Lee J.H."/>
            <person name="Lin M.C."/>
            <person name="Chang P.S."/>
            <person name="Arun A.B."/>
            <person name="Young C.C."/>
            <person name="Chen W.M."/>
        </authorList>
    </citation>
    <scope>NUCLEOTIDE SEQUENCE [LARGE SCALE GENOMIC DNA]</scope>
    <source>
        <strain evidence="1 2">CKOBP-6</strain>
    </source>
</reference>
<dbReference type="OrthoDB" id="2909105at2"/>